<evidence type="ECO:0000256" key="1">
    <source>
        <dbReference type="SAM" id="Coils"/>
    </source>
</evidence>
<protein>
    <recommendedName>
        <fullName evidence="7">SEC7 domain-containing protein</fullName>
    </recommendedName>
</protein>
<dbReference type="InterPro" id="IPR041681">
    <property type="entry name" value="PH_9"/>
</dbReference>
<sequence length="994" mass="108417">MVASADTLLCPMSFPPAPFVPPTAPTTVVTATDILPTPPAGSSPSSTGSAGSLYQSHSAPVGVATLSSSDGGDAHPSPVAIAEAHRPTAPTVSSAPSRSTLSSQPSLRRLATSPAPISGSSLTVDKLKEQQRMSRQRSIRRSRDADFYTQIENTINYKDRDPKKVLDHLKRTHPKSELGTLLARKDGFHETLLQTYMASLDFGNQPIDIALRKLLGELHLPKETQQIDRIIHGFAKRYHESNPNLFDSADSVYTLAFSLMLLHTDAHNIHVKQKMTKEQYMKMARSMDNNFVMPSEVLDILYDNITYVQFFYADQIDMDKDAVAASGGGSAAPGPSQSTPLGAEGPIDIIRPSTSSSTNSSTSTLSHLTRKLHLYQAASAANSQPTASAAATDSPTPRSFPLTRSQSQGGGQSGFSWVKNKLLGRSQSVPLTSKPVALMQQVTNAMLSPKLGPYTPSQSPYTYHGSQSILRDAIMRGVFKINVPLMRPYRQAVSGRAQPNLTIANHAANEKPSPSVTVLRCAKEGFLIRKVDVLENGKRAPVRSWKDFWVVLSGSQLVLFRNIDWFRNPKNRMPAPGQDGSDAQSPSTSPPGDAAASASFHLNPFSFGRDPSVKYSSPPPKPHTVIPTVNGVCVLDSDYTKYPYVFRFVAGDGRQYLFRASSDDDVDDWMAKINYAAAFKTLEVATRGVATPTITVDSDQWSHLNDTLDRSTTASFNSNSFGSKINPTAAPLRSKPRRPTYSEDGFSQTAPPPRPGSAASSIRSQRKGSHVSYHHLSFSPPASPHLNRDSAEGSPDTAPHPNPADPTLSRNYTATAKLNDVSPPASPRVVRSTTACSASIPTTTAISPPHGNSSVNGGGTNPCPTGSPERIAIPPRSPSSLGANSSALRTSYETIRERIAFFSRRDILKKKIVELEERIEELKAKLQKDLRLHQQLAIMVPFQRTTRQRATIVIDNLRQQIKKQYLNLQKFECYREILETDLQIEIELERGDYE</sequence>
<dbReference type="FunFam" id="1.10.1000.11:FF:000002">
    <property type="entry name" value="Cytohesin 1"/>
    <property type="match status" value="1"/>
</dbReference>
<feature type="compositionally biased region" description="Basic residues" evidence="2">
    <location>
        <begin position="764"/>
        <end position="773"/>
    </location>
</feature>
<dbReference type="EMBL" id="ML002742">
    <property type="protein sequence ID" value="RKP35980.1"/>
    <property type="molecule type" value="Genomic_DNA"/>
</dbReference>
<feature type="compositionally biased region" description="Low complexity" evidence="2">
    <location>
        <begin position="383"/>
        <end position="397"/>
    </location>
</feature>
<dbReference type="InterPro" id="IPR011993">
    <property type="entry name" value="PH-like_dom_sf"/>
</dbReference>
<evidence type="ECO:0000313" key="5">
    <source>
        <dbReference type="EMBL" id="RKP35980.1"/>
    </source>
</evidence>
<feature type="coiled-coil region" evidence="1">
    <location>
        <begin position="905"/>
        <end position="936"/>
    </location>
</feature>
<feature type="region of interest" description="Disordered" evidence="2">
    <location>
        <begin position="383"/>
        <end position="413"/>
    </location>
</feature>
<feature type="region of interest" description="Disordered" evidence="2">
    <location>
        <begin position="32"/>
        <end position="56"/>
    </location>
</feature>
<feature type="compositionally biased region" description="Polar residues" evidence="2">
    <location>
        <begin position="840"/>
        <end position="855"/>
    </location>
</feature>
<dbReference type="AlphaFoldDB" id="A0A4P9ZTU2"/>
<dbReference type="GO" id="GO:0005085">
    <property type="term" value="F:guanyl-nucleotide exchange factor activity"/>
    <property type="evidence" value="ECO:0007669"/>
    <property type="project" value="InterPro"/>
</dbReference>
<dbReference type="Pfam" id="PF15410">
    <property type="entry name" value="PH_9"/>
    <property type="match status" value="1"/>
</dbReference>
<feature type="region of interest" description="Disordered" evidence="2">
    <location>
        <begin position="324"/>
        <end position="365"/>
    </location>
</feature>
<reference evidence="6" key="1">
    <citation type="journal article" date="2018" name="Nat. Microbiol.">
        <title>Leveraging single-cell genomics to expand the fungal tree of life.</title>
        <authorList>
            <person name="Ahrendt S.R."/>
            <person name="Quandt C.A."/>
            <person name="Ciobanu D."/>
            <person name="Clum A."/>
            <person name="Salamov A."/>
            <person name="Andreopoulos B."/>
            <person name="Cheng J.F."/>
            <person name="Woyke T."/>
            <person name="Pelin A."/>
            <person name="Henrissat B."/>
            <person name="Reynolds N.K."/>
            <person name="Benny G.L."/>
            <person name="Smith M.E."/>
            <person name="James T.Y."/>
            <person name="Grigoriev I.V."/>
        </authorList>
    </citation>
    <scope>NUCLEOTIDE SEQUENCE [LARGE SCALE GENOMIC DNA]</scope>
    <source>
        <strain evidence="6">RSA 468</strain>
    </source>
</reference>
<feature type="region of interest" description="Disordered" evidence="2">
    <location>
        <begin position="85"/>
        <end position="141"/>
    </location>
</feature>
<dbReference type="SUPFAM" id="SSF50729">
    <property type="entry name" value="PH domain-like"/>
    <property type="match status" value="1"/>
</dbReference>
<dbReference type="GO" id="GO:0032012">
    <property type="term" value="P:regulation of ARF protein signal transduction"/>
    <property type="evidence" value="ECO:0007669"/>
    <property type="project" value="InterPro"/>
</dbReference>
<feature type="compositionally biased region" description="Low complexity" evidence="2">
    <location>
        <begin position="42"/>
        <end position="52"/>
    </location>
</feature>
<evidence type="ECO:0000259" key="4">
    <source>
        <dbReference type="PROSITE" id="PS50190"/>
    </source>
</evidence>
<dbReference type="Gene3D" id="1.10.1000.11">
    <property type="entry name" value="Arf Nucleotide-binding Site Opener,domain 2"/>
    <property type="match status" value="1"/>
</dbReference>
<organism evidence="5 6">
    <name type="scientific">Dimargaris cristalligena</name>
    <dbReference type="NCBI Taxonomy" id="215637"/>
    <lineage>
        <taxon>Eukaryota</taxon>
        <taxon>Fungi</taxon>
        <taxon>Fungi incertae sedis</taxon>
        <taxon>Zoopagomycota</taxon>
        <taxon>Kickxellomycotina</taxon>
        <taxon>Dimargaritomycetes</taxon>
        <taxon>Dimargaritales</taxon>
        <taxon>Dimargaritaceae</taxon>
        <taxon>Dimargaris</taxon>
    </lineage>
</organism>
<dbReference type="PANTHER" id="PTHR10663:SF405">
    <property type="entry name" value="ARF GUANINE NUCLEOTIDE EXCHANGE FACTOR SYT1"/>
    <property type="match status" value="1"/>
</dbReference>
<dbReference type="Proteomes" id="UP000268162">
    <property type="component" value="Unassembled WGS sequence"/>
</dbReference>
<dbReference type="InterPro" id="IPR023394">
    <property type="entry name" value="Sec7_C_sf"/>
</dbReference>
<feature type="region of interest" description="Disordered" evidence="2">
    <location>
        <begin position="570"/>
        <end position="595"/>
    </location>
</feature>
<keyword evidence="1" id="KW-0175">Coiled coil</keyword>
<dbReference type="STRING" id="215637.A0A4P9ZTU2"/>
<feature type="domain" description="SEC7" evidence="4">
    <location>
        <begin position="143"/>
        <end position="308"/>
    </location>
</feature>
<dbReference type="PANTHER" id="PTHR10663">
    <property type="entry name" value="GUANYL-NUCLEOTIDE EXCHANGE FACTOR"/>
    <property type="match status" value="1"/>
</dbReference>
<feature type="compositionally biased region" description="Polar residues" evidence="2">
    <location>
        <begin position="90"/>
        <end position="106"/>
    </location>
</feature>
<feature type="compositionally biased region" description="Low complexity" evidence="2">
    <location>
        <begin position="353"/>
        <end position="365"/>
    </location>
</feature>
<dbReference type="InterPro" id="IPR035999">
    <property type="entry name" value="Sec7_dom_sf"/>
</dbReference>
<accession>A0A4P9ZTU2</accession>
<dbReference type="PROSITE" id="PS50190">
    <property type="entry name" value="SEC7"/>
    <property type="match status" value="1"/>
</dbReference>
<dbReference type="SUPFAM" id="SSF48425">
    <property type="entry name" value="Sec7 domain"/>
    <property type="match status" value="1"/>
</dbReference>
<evidence type="ECO:0000313" key="6">
    <source>
        <dbReference type="Proteomes" id="UP000268162"/>
    </source>
</evidence>
<evidence type="ECO:0000256" key="2">
    <source>
        <dbReference type="SAM" id="MobiDB-lite"/>
    </source>
</evidence>
<dbReference type="PROSITE" id="PS50003">
    <property type="entry name" value="PH_DOMAIN"/>
    <property type="match status" value="1"/>
</dbReference>
<dbReference type="InterPro" id="IPR000904">
    <property type="entry name" value="Sec7_dom"/>
</dbReference>
<feature type="region of interest" description="Disordered" evidence="2">
    <location>
        <begin position="715"/>
        <end position="810"/>
    </location>
</feature>
<name>A0A4P9ZTU2_9FUNG</name>
<feature type="domain" description="PH" evidence="3">
    <location>
        <begin position="520"/>
        <end position="678"/>
    </location>
</feature>
<feature type="region of interest" description="Disordered" evidence="2">
    <location>
        <begin position="840"/>
        <end position="886"/>
    </location>
</feature>
<dbReference type="CDD" id="cd00171">
    <property type="entry name" value="Sec7"/>
    <property type="match status" value="1"/>
</dbReference>
<dbReference type="SMART" id="SM00222">
    <property type="entry name" value="Sec7"/>
    <property type="match status" value="1"/>
</dbReference>
<evidence type="ECO:0008006" key="7">
    <source>
        <dbReference type="Google" id="ProtNLM"/>
    </source>
</evidence>
<dbReference type="Pfam" id="PF01369">
    <property type="entry name" value="Sec7"/>
    <property type="match status" value="1"/>
</dbReference>
<keyword evidence="6" id="KW-1185">Reference proteome</keyword>
<proteinExistence type="predicted"/>
<feature type="compositionally biased region" description="Polar residues" evidence="2">
    <location>
        <begin position="715"/>
        <end position="726"/>
    </location>
</feature>
<dbReference type="Gene3D" id="2.30.29.30">
    <property type="entry name" value="Pleckstrin-homology domain (PH domain)/Phosphotyrosine-binding domain (PTB)"/>
    <property type="match status" value="1"/>
</dbReference>
<evidence type="ECO:0000259" key="3">
    <source>
        <dbReference type="PROSITE" id="PS50003"/>
    </source>
</evidence>
<gene>
    <name evidence="5" type="ORF">BJ085DRAFT_35212</name>
</gene>
<dbReference type="InterPro" id="IPR001849">
    <property type="entry name" value="PH_domain"/>
</dbReference>
<dbReference type="SMART" id="SM00233">
    <property type="entry name" value="PH"/>
    <property type="match status" value="1"/>
</dbReference>